<organism evidence="7 8">
    <name type="scientific">Pseudolycoriella hygida</name>
    <dbReference type="NCBI Taxonomy" id="35572"/>
    <lineage>
        <taxon>Eukaryota</taxon>
        <taxon>Metazoa</taxon>
        <taxon>Ecdysozoa</taxon>
        <taxon>Arthropoda</taxon>
        <taxon>Hexapoda</taxon>
        <taxon>Insecta</taxon>
        <taxon>Pterygota</taxon>
        <taxon>Neoptera</taxon>
        <taxon>Endopterygota</taxon>
        <taxon>Diptera</taxon>
        <taxon>Nematocera</taxon>
        <taxon>Sciaroidea</taxon>
        <taxon>Sciaridae</taxon>
        <taxon>Pseudolycoriella</taxon>
    </lineage>
</organism>
<feature type="transmembrane region" description="Helical" evidence="6">
    <location>
        <begin position="179"/>
        <end position="202"/>
    </location>
</feature>
<accession>A0A9Q0N9P6</accession>
<feature type="transmembrane region" description="Helical" evidence="6">
    <location>
        <begin position="261"/>
        <end position="277"/>
    </location>
</feature>
<dbReference type="InterPro" id="IPR048254">
    <property type="entry name" value="CDP_ALCOHOL_P_TRANSF_CS"/>
</dbReference>
<comment type="similarity">
    <text evidence="2 5">Belongs to the CDP-alcohol phosphatidyltransferase class-I family.</text>
</comment>
<evidence type="ECO:0000256" key="4">
    <source>
        <dbReference type="ARBA" id="ARBA00023136"/>
    </source>
</evidence>
<comment type="subcellular location">
    <subcellularLocation>
        <location evidence="1">Membrane</location>
    </subcellularLocation>
</comment>
<comment type="caution">
    <text evidence="7">The sequence shown here is derived from an EMBL/GenBank/DDBJ whole genome shotgun (WGS) entry which is preliminary data.</text>
</comment>
<evidence type="ECO:0000256" key="5">
    <source>
        <dbReference type="RuleBase" id="RU003750"/>
    </source>
</evidence>
<dbReference type="GO" id="GO:0005794">
    <property type="term" value="C:Golgi apparatus"/>
    <property type="evidence" value="ECO:0007669"/>
    <property type="project" value="TreeGrafter"/>
</dbReference>
<feature type="transmembrane region" description="Helical" evidence="6">
    <location>
        <begin position="351"/>
        <end position="372"/>
    </location>
</feature>
<dbReference type="GO" id="GO:0004307">
    <property type="term" value="F:ethanolaminephosphotransferase activity"/>
    <property type="evidence" value="ECO:0007669"/>
    <property type="project" value="TreeGrafter"/>
</dbReference>
<dbReference type="PANTHER" id="PTHR10414">
    <property type="entry name" value="ETHANOLAMINEPHOSPHOTRANSFERASE"/>
    <property type="match status" value="1"/>
</dbReference>
<evidence type="ECO:0000256" key="3">
    <source>
        <dbReference type="ARBA" id="ARBA00022679"/>
    </source>
</evidence>
<dbReference type="PROSITE" id="PS00379">
    <property type="entry name" value="CDP_ALCOHOL_P_TRANSF"/>
    <property type="match status" value="1"/>
</dbReference>
<evidence type="ECO:0000256" key="1">
    <source>
        <dbReference type="ARBA" id="ARBA00004370"/>
    </source>
</evidence>
<dbReference type="Gene3D" id="1.20.120.1760">
    <property type="match status" value="1"/>
</dbReference>
<dbReference type="Proteomes" id="UP001151699">
    <property type="component" value="Chromosome A"/>
</dbReference>
<gene>
    <name evidence="7" type="primary">SELENOI_0</name>
    <name evidence="7" type="ORF">Bhyg_01578</name>
</gene>
<evidence type="ECO:0000313" key="7">
    <source>
        <dbReference type="EMBL" id="KAJ6646367.1"/>
    </source>
</evidence>
<dbReference type="PANTHER" id="PTHR10414:SF36">
    <property type="entry name" value="GH11618P"/>
    <property type="match status" value="1"/>
</dbReference>
<dbReference type="PIRSF" id="PIRSF015665">
    <property type="entry name" value="CHOPT"/>
    <property type="match status" value="1"/>
</dbReference>
<keyword evidence="3 5" id="KW-0808">Transferase</keyword>
<dbReference type="InterPro" id="IPR014472">
    <property type="entry name" value="CHOPT"/>
</dbReference>
<dbReference type="GO" id="GO:0005789">
    <property type="term" value="C:endoplasmic reticulum membrane"/>
    <property type="evidence" value="ECO:0007669"/>
    <property type="project" value="TreeGrafter"/>
</dbReference>
<dbReference type="InterPro" id="IPR043130">
    <property type="entry name" value="CDP-OH_PTrfase_TM_dom"/>
</dbReference>
<evidence type="ECO:0000313" key="8">
    <source>
        <dbReference type="Proteomes" id="UP001151699"/>
    </source>
</evidence>
<dbReference type="OrthoDB" id="196717at2759"/>
<protein>
    <submittedName>
        <fullName evidence="7">Ethanolaminephosphotransferase 1</fullName>
    </submittedName>
</protein>
<keyword evidence="8" id="KW-1185">Reference proteome</keyword>
<name>A0A9Q0N9P6_9DIPT</name>
<keyword evidence="4 6" id="KW-0472">Membrane</keyword>
<dbReference type="FunFam" id="1.20.120.1760:FF:000016">
    <property type="entry name" value="ethanolaminephosphotransferase 1"/>
    <property type="match status" value="1"/>
</dbReference>
<dbReference type="InterPro" id="IPR000462">
    <property type="entry name" value="CDP-OH_P_trans"/>
</dbReference>
<dbReference type="GO" id="GO:0006646">
    <property type="term" value="P:phosphatidylethanolamine biosynthetic process"/>
    <property type="evidence" value="ECO:0007669"/>
    <property type="project" value="TreeGrafter"/>
</dbReference>
<dbReference type="Pfam" id="PF01066">
    <property type="entry name" value="CDP-OH_P_transf"/>
    <property type="match status" value="1"/>
</dbReference>
<evidence type="ECO:0000256" key="2">
    <source>
        <dbReference type="ARBA" id="ARBA00010441"/>
    </source>
</evidence>
<reference evidence="7" key="1">
    <citation type="submission" date="2022-07" db="EMBL/GenBank/DDBJ databases">
        <authorList>
            <person name="Trinca V."/>
            <person name="Uliana J.V.C."/>
            <person name="Torres T.T."/>
            <person name="Ward R.J."/>
            <person name="Monesi N."/>
        </authorList>
    </citation>
    <scope>NUCLEOTIDE SEQUENCE</scope>
    <source>
        <strain evidence="7">HSMRA1968</strain>
        <tissue evidence="7">Whole embryos</tissue>
    </source>
</reference>
<proteinExistence type="inferred from homology"/>
<feature type="transmembrane region" description="Helical" evidence="6">
    <location>
        <begin position="289"/>
        <end position="307"/>
    </location>
</feature>
<sequence>MIFKRYLNESQLKGFEKYKYHSIDNSILSTKVMHPFWNWCVQFFPRWIAPNLITFTGFLLTIVNFLLIGYYDYGFTAANEKEHLVPRWVWLVASINLFLAYTLDGIDGKQARRTGTSGPLGELFDHGVDSYSAVLIPIYIFSLFGKSEISCLRMFFVIWNVFLNFYLTHFEKYNTGVLFLPWAYDFTMWGVTLTLFITFIFGTSIWHQPLPGGIAPATAFEWLLYLSGIISSHPFIAYNIYKSYQNKTGKMRPFLEAIRPLMPFTALFAISTTWVLLSRNDICYLETRLLFLLFGTIFSNICCRLIVAQMSDTRTEAWNTFFLPLLIAVAISIFPYPFLGMNDIAPELESWVVYVLTALLTFAHIHYGQGIVSQTNFRYSRVNCC</sequence>
<feature type="transmembrane region" description="Helical" evidence="6">
    <location>
        <begin position="319"/>
        <end position="339"/>
    </location>
</feature>
<keyword evidence="6" id="KW-1133">Transmembrane helix</keyword>
<feature type="transmembrane region" description="Helical" evidence="6">
    <location>
        <begin position="52"/>
        <end position="73"/>
    </location>
</feature>
<feature type="transmembrane region" description="Helical" evidence="6">
    <location>
        <begin position="222"/>
        <end position="241"/>
    </location>
</feature>
<evidence type="ECO:0000256" key="6">
    <source>
        <dbReference type="SAM" id="Phobius"/>
    </source>
</evidence>
<feature type="transmembrane region" description="Helical" evidence="6">
    <location>
        <begin position="85"/>
        <end position="103"/>
    </location>
</feature>
<keyword evidence="6" id="KW-0812">Transmembrane</keyword>
<dbReference type="EMBL" id="WJQU01000001">
    <property type="protein sequence ID" value="KAJ6646367.1"/>
    <property type="molecule type" value="Genomic_DNA"/>
</dbReference>
<dbReference type="AlphaFoldDB" id="A0A9Q0N9P6"/>